<comment type="caution">
    <text evidence="2">The sequence shown here is derived from an EMBL/GenBank/DDBJ whole genome shotgun (WGS) entry which is preliminary data.</text>
</comment>
<feature type="region of interest" description="Disordered" evidence="1">
    <location>
        <begin position="145"/>
        <end position="193"/>
    </location>
</feature>
<dbReference type="AlphaFoldDB" id="A0A0G0KLS9"/>
<protein>
    <submittedName>
        <fullName evidence="2">Uncharacterized protein</fullName>
    </submittedName>
</protein>
<dbReference type="EMBL" id="LBVC01000071">
    <property type="protein sequence ID" value="KKQ76455.1"/>
    <property type="molecule type" value="Genomic_DNA"/>
</dbReference>
<feature type="region of interest" description="Disordered" evidence="1">
    <location>
        <begin position="58"/>
        <end position="79"/>
    </location>
</feature>
<accession>A0A0G0KLS9</accession>
<sequence length="193" mass="21518">MNKQRNILGGILGSFEDDFERESTVIQTVTQAASGVFEAIVSLGQEVKGAEKFPSKGSIEFNTKQAQAEESRKQETDRKKAFYQALKEDQDRAQKAKDKLLFEEEMDDIVTNLPTEQKNRLLHYQVGYKDRSIYQRAELRKKLIEEQRKSEKQEKAASIPSPAKQPSAMEGAFEGRSGTQGGGTANLSAQAVG</sequence>
<organism evidence="2 3">
    <name type="scientific">Candidatus Daviesbacteria bacterium GW2011_GWF2_38_6</name>
    <dbReference type="NCBI Taxonomy" id="1618432"/>
    <lineage>
        <taxon>Bacteria</taxon>
        <taxon>Candidatus Daviesiibacteriota</taxon>
    </lineage>
</organism>
<proteinExistence type="predicted"/>
<reference evidence="2 3" key="1">
    <citation type="journal article" date="2015" name="Nature">
        <title>rRNA introns, odd ribosomes, and small enigmatic genomes across a large radiation of phyla.</title>
        <authorList>
            <person name="Brown C.T."/>
            <person name="Hug L.A."/>
            <person name="Thomas B.C."/>
            <person name="Sharon I."/>
            <person name="Castelle C.J."/>
            <person name="Singh A."/>
            <person name="Wilkins M.J."/>
            <person name="Williams K.H."/>
            <person name="Banfield J.F."/>
        </authorList>
    </citation>
    <scope>NUCLEOTIDE SEQUENCE [LARGE SCALE GENOMIC DNA]</scope>
</reference>
<evidence type="ECO:0000313" key="2">
    <source>
        <dbReference type="EMBL" id="KKQ76455.1"/>
    </source>
</evidence>
<name>A0A0G0KLS9_9BACT</name>
<evidence type="ECO:0000313" key="3">
    <source>
        <dbReference type="Proteomes" id="UP000034324"/>
    </source>
</evidence>
<gene>
    <name evidence="2" type="ORF">US99_C0071G0009</name>
</gene>
<feature type="compositionally biased region" description="Basic and acidic residues" evidence="1">
    <location>
        <begin position="67"/>
        <end position="79"/>
    </location>
</feature>
<evidence type="ECO:0000256" key="1">
    <source>
        <dbReference type="SAM" id="MobiDB-lite"/>
    </source>
</evidence>
<dbReference type="Proteomes" id="UP000034324">
    <property type="component" value="Unassembled WGS sequence"/>
</dbReference>
<feature type="compositionally biased region" description="Basic and acidic residues" evidence="1">
    <location>
        <begin position="145"/>
        <end position="155"/>
    </location>
</feature>